<dbReference type="Proteomes" id="UP001166784">
    <property type="component" value="Unassembled WGS sequence"/>
</dbReference>
<comment type="caution">
    <text evidence="6">The sequence shown here is derived from an EMBL/GenBank/DDBJ whole genome shotgun (WGS) entry which is preliminary data.</text>
</comment>
<dbReference type="EMBL" id="JAKWJU010000002">
    <property type="protein sequence ID" value="MCH6160295.1"/>
    <property type="molecule type" value="Genomic_DNA"/>
</dbReference>
<evidence type="ECO:0000256" key="2">
    <source>
        <dbReference type="ARBA" id="ARBA00022679"/>
    </source>
</evidence>
<dbReference type="CDD" id="cd04301">
    <property type="entry name" value="NAT_SF"/>
    <property type="match status" value="1"/>
</dbReference>
<dbReference type="Gene3D" id="3.30.1050.10">
    <property type="entry name" value="SCP2 sterol-binding domain"/>
    <property type="match status" value="1"/>
</dbReference>
<reference evidence="6" key="2">
    <citation type="journal article" date="2023" name="Int. J. Syst. Evol. Microbiol.">
        <title>Streptomyces marispadix sp. nov., isolated from marine beach sediment of the Northern Coast of Portugal.</title>
        <authorList>
            <person name="dos Santos J.D.N."/>
            <person name="Vitorino I.R."/>
            <person name="Kallscheuer N."/>
            <person name="Srivastava A."/>
            <person name="Krautwurst S."/>
            <person name="Marz M."/>
            <person name="Jogler C."/>
            <person name="Lobo Da Cunha A."/>
            <person name="Catita J."/>
            <person name="Goncalves H."/>
            <person name="Gonzalez I."/>
            <person name="Reyes F."/>
            <person name="Lage O.M."/>
        </authorList>
    </citation>
    <scope>NUCLEOTIDE SEQUENCE</scope>
    <source>
        <strain evidence="6">M600PL45_2</strain>
    </source>
</reference>
<keyword evidence="2 4" id="KW-0808">Transferase</keyword>
<dbReference type="SUPFAM" id="SSF55729">
    <property type="entry name" value="Acyl-CoA N-acyltransferases (Nat)"/>
    <property type="match status" value="1"/>
</dbReference>
<proteinExistence type="inferred from homology"/>
<dbReference type="RefSeq" id="WP_241058382.1">
    <property type="nucleotide sequence ID" value="NZ_JAKWJU010000002.1"/>
</dbReference>
<dbReference type="SUPFAM" id="SSF55718">
    <property type="entry name" value="SCP-like"/>
    <property type="match status" value="1"/>
</dbReference>
<dbReference type="InterPro" id="IPR025559">
    <property type="entry name" value="Eis_dom"/>
</dbReference>
<dbReference type="InterPro" id="IPR022902">
    <property type="entry name" value="NAcTrfase_Eis"/>
</dbReference>
<feature type="binding site" evidence="4">
    <location>
        <begin position="117"/>
        <end position="118"/>
    </location>
    <ligand>
        <name>acetyl-CoA</name>
        <dbReference type="ChEBI" id="CHEBI:57288"/>
    </ligand>
</feature>
<dbReference type="Pfam" id="PF13530">
    <property type="entry name" value="SCP2_2"/>
    <property type="match status" value="1"/>
</dbReference>
<evidence type="ECO:0000256" key="1">
    <source>
        <dbReference type="ARBA" id="ARBA00009213"/>
    </source>
</evidence>
<dbReference type="NCBIfam" id="NF002367">
    <property type="entry name" value="PRK01346.1-4"/>
    <property type="match status" value="1"/>
</dbReference>
<feature type="binding site" evidence="4">
    <location>
        <begin position="88"/>
        <end position="93"/>
    </location>
    <ligand>
        <name>acetyl-CoA</name>
        <dbReference type="ChEBI" id="CHEBI:57288"/>
    </ligand>
</feature>
<comment type="similarity">
    <text evidence="1 4">Belongs to the acetyltransferase Eis family.</text>
</comment>
<dbReference type="Pfam" id="PF17668">
    <property type="entry name" value="Acetyltransf_17"/>
    <property type="match status" value="1"/>
</dbReference>
<evidence type="ECO:0000313" key="6">
    <source>
        <dbReference type="EMBL" id="MCH6160295.1"/>
    </source>
</evidence>
<comment type="subunit">
    <text evidence="4">Homohexamer; trimer of dimers.</text>
</comment>
<organism evidence="6 7">
    <name type="scientific">Streptomyces marispadix</name>
    <dbReference type="NCBI Taxonomy" id="2922868"/>
    <lineage>
        <taxon>Bacteria</taxon>
        <taxon>Bacillati</taxon>
        <taxon>Actinomycetota</taxon>
        <taxon>Actinomycetes</taxon>
        <taxon>Kitasatosporales</taxon>
        <taxon>Streptomycetaceae</taxon>
        <taxon>Streptomyces</taxon>
    </lineage>
</organism>
<dbReference type="InterPro" id="IPR041380">
    <property type="entry name" value="Acetyltransf_17"/>
</dbReference>
<evidence type="ECO:0000256" key="4">
    <source>
        <dbReference type="HAMAP-Rule" id="MF_01812"/>
    </source>
</evidence>
<protein>
    <submittedName>
        <fullName evidence="6">GNAT family N-acetyltransferase</fullName>
    </submittedName>
</protein>
<dbReference type="Pfam" id="PF13527">
    <property type="entry name" value="Acetyltransf_9"/>
    <property type="match status" value="1"/>
</dbReference>
<dbReference type="PANTHER" id="PTHR37817">
    <property type="entry name" value="N-ACETYLTRANSFERASE EIS"/>
    <property type="match status" value="1"/>
</dbReference>
<evidence type="ECO:0000313" key="7">
    <source>
        <dbReference type="Proteomes" id="UP001166784"/>
    </source>
</evidence>
<feature type="active site" description="Proton donor" evidence="4">
    <location>
        <position position="122"/>
    </location>
</feature>
<dbReference type="Gene3D" id="3.40.630.30">
    <property type="match status" value="2"/>
</dbReference>
<dbReference type="InterPro" id="IPR051554">
    <property type="entry name" value="Acetyltransferase_Eis"/>
</dbReference>
<evidence type="ECO:0000256" key="3">
    <source>
        <dbReference type="ARBA" id="ARBA00023315"/>
    </source>
</evidence>
<evidence type="ECO:0000259" key="5">
    <source>
        <dbReference type="PROSITE" id="PS51186"/>
    </source>
</evidence>
<feature type="domain" description="N-acetyltransferase" evidence="5">
    <location>
        <begin position="3"/>
        <end position="150"/>
    </location>
</feature>
<dbReference type="InterPro" id="IPR016181">
    <property type="entry name" value="Acyl_CoA_acyltransferase"/>
</dbReference>
<dbReference type="PANTHER" id="PTHR37817:SF1">
    <property type="entry name" value="N-ACETYLTRANSFERASE EIS"/>
    <property type="match status" value="1"/>
</dbReference>
<dbReference type="InterPro" id="IPR000182">
    <property type="entry name" value="GNAT_dom"/>
</dbReference>
<keyword evidence="3 4" id="KW-0012">Acyltransferase</keyword>
<sequence length="412" mass="45400">MATELRILRPGEWDFWYDGILRAFGAVGDKERELHRELTEVGRSLGAWDGDRLVGSASLISFRMTVPGGALVSAAGLSMVHVASTHRRRGILRSMMRRQLDETRAAGAEPLSVLTASEPHIYGRFGYGMATRELHAEIDTGRVAFEPPPESEGTRLRVVDDPASVMKECEAVYARRVPERPGMLERAPGWERRPLLDIPEKRNGATPLACVLAEDEHGEVRGYARYSLKNGWDEDDVPKGSVLLRDLEALDTAAYGALWRFLWEIDLMPLLRVEARPVDDPWLHMTGDSVRLCRPRWRDGLFLRPVEVGAALAARSYSAPVDVVLEVEDAFCPWNAGRWRLSGDSTGATCERTGDAAELSLSVRELGAAYLGGTALRALASAGRVRERRKGALGAASCAFSTDVAPWLPHGF</sequence>
<keyword evidence="7" id="KW-1185">Reference proteome</keyword>
<gene>
    <name evidence="6" type="ORF">MMA15_07645</name>
</gene>
<dbReference type="HAMAP" id="MF_01812">
    <property type="entry name" value="Eis"/>
    <property type="match status" value="1"/>
</dbReference>
<accession>A0ABS9SVJ6</accession>
<feature type="active site" description="Proton acceptor; via carboxylate" evidence="4">
    <location>
        <position position="412"/>
    </location>
</feature>
<dbReference type="InterPro" id="IPR036527">
    <property type="entry name" value="SCP2_sterol-bd_dom_sf"/>
</dbReference>
<dbReference type="PROSITE" id="PS51186">
    <property type="entry name" value="GNAT"/>
    <property type="match status" value="1"/>
</dbReference>
<reference evidence="6" key="1">
    <citation type="submission" date="2022-03" db="EMBL/GenBank/DDBJ databases">
        <authorList>
            <person name="Santos J.D.N."/>
            <person name="Kallscheuer N."/>
            <person name="Jogler C."/>
            <person name="Lage O.M."/>
        </authorList>
    </citation>
    <scope>NUCLEOTIDE SEQUENCE</scope>
    <source>
        <strain evidence="6">M600PL45_2</strain>
    </source>
</reference>
<feature type="binding site" evidence="4">
    <location>
        <begin position="80"/>
        <end position="82"/>
    </location>
    <ligand>
        <name>acetyl-CoA</name>
        <dbReference type="ChEBI" id="CHEBI:57288"/>
    </ligand>
</feature>
<name>A0ABS9SVJ6_9ACTN</name>